<dbReference type="Gene3D" id="3.40.50.300">
    <property type="entry name" value="P-loop containing nucleotide triphosphate hydrolases"/>
    <property type="match status" value="1"/>
</dbReference>
<dbReference type="InterPro" id="IPR027417">
    <property type="entry name" value="P-loop_NTPase"/>
</dbReference>
<dbReference type="EMBL" id="KN831979">
    <property type="protein sequence ID" value="KIO02948.1"/>
    <property type="molecule type" value="Genomic_DNA"/>
</dbReference>
<dbReference type="InterPro" id="IPR011545">
    <property type="entry name" value="DEAD/DEAH_box_helicase_dom"/>
</dbReference>
<dbReference type="OrthoDB" id="10261556at2759"/>
<dbReference type="AlphaFoldDB" id="A0A0C3J1K5"/>
<evidence type="ECO:0000313" key="2">
    <source>
        <dbReference type="EMBL" id="KIO02948.1"/>
    </source>
</evidence>
<proteinExistence type="predicted"/>
<evidence type="ECO:0000259" key="1">
    <source>
        <dbReference type="Pfam" id="PF00270"/>
    </source>
</evidence>
<organism evidence="2 3">
    <name type="scientific">Pisolithus tinctorius Marx 270</name>
    <dbReference type="NCBI Taxonomy" id="870435"/>
    <lineage>
        <taxon>Eukaryota</taxon>
        <taxon>Fungi</taxon>
        <taxon>Dikarya</taxon>
        <taxon>Basidiomycota</taxon>
        <taxon>Agaricomycotina</taxon>
        <taxon>Agaricomycetes</taxon>
        <taxon>Agaricomycetidae</taxon>
        <taxon>Boletales</taxon>
        <taxon>Sclerodermatineae</taxon>
        <taxon>Pisolithaceae</taxon>
        <taxon>Pisolithus</taxon>
    </lineage>
</organism>
<evidence type="ECO:0000313" key="3">
    <source>
        <dbReference type="Proteomes" id="UP000054217"/>
    </source>
</evidence>
<dbReference type="Proteomes" id="UP000054217">
    <property type="component" value="Unassembled WGS sequence"/>
</dbReference>
<reference evidence="3" key="2">
    <citation type="submission" date="2015-01" db="EMBL/GenBank/DDBJ databases">
        <title>Evolutionary Origins and Diversification of the Mycorrhizal Mutualists.</title>
        <authorList>
            <consortium name="DOE Joint Genome Institute"/>
            <consortium name="Mycorrhizal Genomics Consortium"/>
            <person name="Kohler A."/>
            <person name="Kuo A."/>
            <person name="Nagy L.G."/>
            <person name="Floudas D."/>
            <person name="Copeland A."/>
            <person name="Barry K.W."/>
            <person name="Cichocki N."/>
            <person name="Veneault-Fourrey C."/>
            <person name="LaButti K."/>
            <person name="Lindquist E.A."/>
            <person name="Lipzen A."/>
            <person name="Lundell T."/>
            <person name="Morin E."/>
            <person name="Murat C."/>
            <person name="Riley R."/>
            <person name="Ohm R."/>
            <person name="Sun H."/>
            <person name="Tunlid A."/>
            <person name="Henrissat B."/>
            <person name="Grigoriev I.V."/>
            <person name="Hibbett D.S."/>
            <person name="Martin F."/>
        </authorList>
    </citation>
    <scope>NUCLEOTIDE SEQUENCE [LARGE SCALE GENOMIC DNA]</scope>
    <source>
        <strain evidence="3">Marx 270</strain>
    </source>
</reference>
<keyword evidence="3" id="KW-1185">Reference proteome</keyword>
<dbReference type="Pfam" id="PF00270">
    <property type="entry name" value="DEAD"/>
    <property type="match status" value="1"/>
</dbReference>
<reference evidence="2 3" key="1">
    <citation type="submission" date="2014-04" db="EMBL/GenBank/DDBJ databases">
        <authorList>
            <consortium name="DOE Joint Genome Institute"/>
            <person name="Kuo A."/>
            <person name="Kohler A."/>
            <person name="Costa M.D."/>
            <person name="Nagy L.G."/>
            <person name="Floudas D."/>
            <person name="Copeland A."/>
            <person name="Barry K.W."/>
            <person name="Cichocki N."/>
            <person name="Veneault-Fourrey C."/>
            <person name="LaButti K."/>
            <person name="Lindquist E.A."/>
            <person name="Lipzen A."/>
            <person name="Lundell T."/>
            <person name="Morin E."/>
            <person name="Murat C."/>
            <person name="Sun H."/>
            <person name="Tunlid A."/>
            <person name="Henrissat B."/>
            <person name="Grigoriev I.V."/>
            <person name="Hibbett D.S."/>
            <person name="Martin F."/>
            <person name="Nordberg H.P."/>
            <person name="Cantor M.N."/>
            <person name="Hua S.X."/>
        </authorList>
    </citation>
    <scope>NUCLEOTIDE SEQUENCE [LARGE SCALE GENOMIC DNA]</scope>
    <source>
        <strain evidence="2 3">Marx 270</strain>
    </source>
</reference>
<accession>A0A0C3J1K5</accession>
<dbReference type="SUPFAM" id="SSF52540">
    <property type="entry name" value="P-loop containing nucleoside triphosphate hydrolases"/>
    <property type="match status" value="1"/>
</dbReference>
<dbReference type="GO" id="GO:0005524">
    <property type="term" value="F:ATP binding"/>
    <property type="evidence" value="ECO:0007669"/>
    <property type="project" value="InterPro"/>
</dbReference>
<protein>
    <recommendedName>
        <fullName evidence="1">DEAD/DEAH-box helicase domain-containing protein</fullName>
    </recommendedName>
</protein>
<sequence>PCLWQAKAAQAFLQGNKDIVCIAGTSMGKTLTFWMPLLFDLKAIQIIVTPLNQLGKQQVENLESMGLWAIAINADTANEKIYEVYTFWNIPLLCTEHLHLTRMLRH</sequence>
<dbReference type="HOGENOM" id="CLU_001103_20_1_1"/>
<feature type="non-terminal residue" evidence="2">
    <location>
        <position position="1"/>
    </location>
</feature>
<feature type="domain" description="DEAD/DEAH-box helicase" evidence="1">
    <location>
        <begin position="5"/>
        <end position="77"/>
    </location>
</feature>
<gene>
    <name evidence="2" type="ORF">M404DRAFT_146643</name>
</gene>
<name>A0A0C3J1K5_PISTI</name>
<dbReference type="InParanoid" id="A0A0C3J1K5"/>
<dbReference type="GO" id="GO:0003676">
    <property type="term" value="F:nucleic acid binding"/>
    <property type="evidence" value="ECO:0007669"/>
    <property type="project" value="InterPro"/>
</dbReference>